<feature type="compositionally biased region" description="Gly residues" evidence="8">
    <location>
        <begin position="218"/>
        <end position="270"/>
    </location>
</feature>
<sequence length="302" mass="28785">MRRADVRDAATIAVAVGVVGVSFGALAPSAGLSPAMTMAMSVVVFAGGAQLAVTGILAAGGGVVAAVVAGLVLNLRHLPFGLAIASTLGRGPSRLAAAHVVTDESTAFVLARGSGTARARRAFWTLGVLKYLMWQVGTALGLVLGTIVPEPTAFGVDAAFPAAMLAMLLPMLRQADARRVGAGAAAVALVASPFAPAGVPVLAGLLGVGLAGRRAGRGSDGGGSDGGGSGGGGSGGGGSGGGGSGGGGSDGGGSDGGGSDGGGPDGGGPDGGRRSVGRRCTTVLARWDRVHQLMFAAPGRPS</sequence>
<evidence type="ECO:0000256" key="6">
    <source>
        <dbReference type="ARBA" id="ARBA00022989"/>
    </source>
</evidence>
<evidence type="ECO:0000256" key="4">
    <source>
        <dbReference type="ARBA" id="ARBA00022475"/>
    </source>
</evidence>
<evidence type="ECO:0000256" key="9">
    <source>
        <dbReference type="SAM" id="Phobius"/>
    </source>
</evidence>
<proteinExistence type="inferred from homology"/>
<evidence type="ECO:0000256" key="8">
    <source>
        <dbReference type="SAM" id="MobiDB-lite"/>
    </source>
</evidence>
<accession>A0A4R1HYL9</accession>
<keyword evidence="3" id="KW-0813">Transport</keyword>
<feature type="transmembrane region" description="Helical" evidence="9">
    <location>
        <begin position="12"/>
        <end position="31"/>
    </location>
</feature>
<feature type="transmembrane region" description="Helical" evidence="9">
    <location>
        <begin position="51"/>
        <end position="73"/>
    </location>
</feature>
<evidence type="ECO:0000256" key="5">
    <source>
        <dbReference type="ARBA" id="ARBA00022692"/>
    </source>
</evidence>
<dbReference type="PANTHER" id="PTHR34979">
    <property type="entry name" value="INNER MEMBRANE PROTEIN YGAZ"/>
    <property type="match status" value="1"/>
</dbReference>
<dbReference type="Proteomes" id="UP000295560">
    <property type="component" value="Unassembled WGS sequence"/>
</dbReference>
<evidence type="ECO:0000256" key="3">
    <source>
        <dbReference type="ARBA" id="ARBA00022448"/>
    </source>
</evidence>
<organism evidence="10 11">
    <name type="scientific">Pseudonocardia endophytica</name>
    <dbReference type="NCBI Taxonomy" id="401976"/>
    <lineage>
        <taxon>Bacteria</taxon>
        <taxon>Bacillati</taxon>
        <taxon>Actinomycetota</taxon>
        <taxon>Actinomycetes</taxon>
        <taxon>Pseudonocardiales</taxon>
        <taxon>Pseudonocardiaceae</taxon>
        <taxon>Pseudonocardia</taxon>
    </lineage>
</organism>
<keyword evidence="7 9" id="KW-0472">Membrane</keyword>
<feature type="transmembrane region" description="Helical" evidence="9">
    <location>
        <begin position="184"/>
        <end position="210"/>
    </location>
</feature>
<evidence type="ECO:0000256" key="2">
    <source>
        <dbReference type="ARBA" id="ARBA00010735"/>
    </source>
</evidence>
<feature type="region of interest" description="Disordered" evidence="8">
    <location>
        <begin position="216"/>
        <end position="279"/>
    </location>
</feature>
<keyword evidence="11" id="KW-1185">Reference proteome</keyword>
<dbReference type="EMBL" id="SMFZ01000002">
    <property type="protein sequence ID" value="TCK22672.1"/>
    <property type="molecule type" value="Genomic_DNA"/>
</dbReference>
<dbReference type="Pfam" id="PF03591">
    <property type="entry name" value="AzlC"/>
    <property type="match status" value="1"/>
</dbReference>
<name>A0A4R1HYL9_PSEEN</name>
<evidence type="ECO:0000256" key="7">
    <source>
        <dbReference type="ARBA" id="ARBA00023136"/>
    </source>
</evidence>
<protein>
    <submittedName>
        <fullName evidence="10">Putative branched-subunit amino acid permease</fullName>
    </submittedName>
</protein>
<keyword evidence="5 9" id="KW-0812">Transmembrane</keyword>
<dbReference type="RefSeq" id="WP_243653879.1">
    <property type="nucleotide sequence ID" value="NZ_SMFZ01000002.1"/>
</dbReference>
<gene>
    <name evidence="10" type="ORF">EV378_6680</name>
</gene>
<dbReference type="AlphaFoldDB" id="A0A4R1HYL9"/>
<comment type="similarity">
    <text evidence="2">Belongs to the AzlC family.</text>
</comment>
<feature type="transmembrane region" description="Helical" evidence="9">
    <location>
        <begin position="128"/>
        <end position="148"/>
    </location>
</feature>
<evidence type="ECO:0000256" key="1">
    <source>
        <dbReference type="ARBA" id="ARBA00004651"/>
    </source>
</evidence>
<evidence type="ECO:0000313" key="10">
    <source>
        <dbReference type="EMBL" id="TCK22672.1"/>
    </source>
</evidence>
<keyword evidence="4" id="KW-1003">Cell membrane</keyword>
<dbReference type="GO" id="GO:1903785">
    <property type="term" value="P:L-valine transmembrane transport"/>
    <property type="evidence" value="ECO:0007669"/>
    <property type="project" value="TreeGrafter"/>
</dbReference>
<keyword evidence="6 9" id="KW-1133">Transmembrane helix</keyword>
<dbReference type="InterPro" id="IPR011606">
    <property type="entry name" value="Brnchd-chn_aa_trnsp_permease"/>
</dbReference>
<evidence type="ECO:0000313" key="11">
    <source>
        <dbReference type="Proteomes" id="UP000295560"/>
    </source>
</evidence>
<reference evidence="10 11" key="1">
    <citation type="submission" date="2019-03" db="EMBL/GenBank/DDBJ databases">
        <title>Sequencing the genomes of 1000 actinobacteria strains.</title>
        <authorList>
            <person name="Klenk H.-P."/>
        </authorList>
    </citation>
    <scope>NUCLEOTIDE SEQUENCE [LARGE SCALE GENOMIC DNA]</scope>
    <source>
        <strain evidence="10 11">DSM 44969</strain>
    </source>
</reference>
<comment type="subcellular location">
    <subcellularLocation>
        <location evidence="1">Cell membrane</location>
        <topology evidence="1">Multi-pass membrane protein</topology>
    </subcellularLocation>
</comment>
<comment type="caution">
    <text evidence="10">The sequence shown here is derived from an EMBL/GenBank/DDBJ whole genome shotgun (WGS) entry which is preliminary data.</text>
</comment>
<dbReference type="GO" id="GO:0005886">
    <property type="term" value="C:plasma membrane"/>
    <property type="evidence" value="ECO:0007669"/>
    <property type="project" value="UniProtKB-SubCell"/>
</dbReference>
<dbReference type="PANTHER" id="PTHR34979:SF1">
    <property type="entry name" value="INNER MEMBRANE PROTEIN YGAZ"/>
    <property type="match status" value="1"/>
</dbReference>
<feature type="transmembrane region" description="Helical" evidence="9">
    <location>
        <begin position="154"/>
        <end position="172"/>
    </location>
</feature>